<proteinExistence type="predicted"/>
<dbReference type="Gene3D" id="1.10.150.20">
    <property type="entry name" value="5' to 3' exonuclease, C-terminal subdomain"/>
    <property type="match status" value="1"/>
</dbReference>
<dbReference type="InterPro" id="IPR010994">
    <property type="entry name" value="RuvA_2-like"/>
</dbReference>
<reference evidence="1" key="2">
    <citation type="submission" date="2020-07" db="EMBL/GenBank/DDBJ databases">
        <authorList>
            <person name="Vera ALvarez R."/>
            <person name="Arias-Moreno D.M."/>
            <person name="Jimenez-Jacinto V."/>
            <person name="Jimenez-Bremont J.F."/>
            <person name="Swaminathan K."/>
            <person name="Moose S.P."/>
            <person name="Guerrero-Gonzalez M.L."/>
            <person name="Marino-Ramirez L."/>
            <person name="Landsman D."/>
            <person name="Rodriguez-Kessler M."/>
            <person name="Delgado-Sanchez P."/>
        </authorList>
    </citation>
    <scope>NUCLEOTIDE SEQUENCE</scope>
    <source>
        <tissue evidence="1">Cladode</tissue>
    </source>
</reference>
<dbReference type="GO" id="GO:0000712">
    <property type="term" value="P:resolution of meiotic recombination intermediates"/>
    <property type="evidence" value="ECO:0007669"/>
    <property type="project" value="InterPro"/>
</dbReference>
<dbReference type="Pfam" id="PF14520">
    <property type="entry name" value="HHH_5"/>
    <property type="match status" value="1"/>
</dbReference>
<organism evidence="1">
    <name type="scientific">Opuntia streptacantha</name>
    <name type="common">Prickly pear cactus</name>
    <name type="synonym">Opuntia cardona</name>
    <dbReference type="NCBI Taxonomy" id="393608"/>
    <lineage>
        <taxon>Eukaryota</taxon>
        <taxon>Viridiplantae</taxon>
        <taxon>Streptophyta</taxon>
        <taxon>Embryophyta</taxon>
        <taxon>Tracheophyta</taxon>
        <taxon>Spermatophyta</taxon>
        <taxon>Magnoliopsida</taxon>
        <taxon>eudicotyledons</taxon>
        <taxon>Gunneridae</taxon>
        <taxon>Pentapetalae</taxon>
        <taxon>Caryophyllales</taxon>
        <taxon>Cactineae</taxon>
        <taxon>Cactaceae</taxon>
        <taxon>Opuntioideae</taxon>
        <taxon>Opuntia</taxon>
    </lineage>
</organism>
<dbReference type="PANTHER" id="PTHR37394">
    <property type="entry name" value="PROTEIN PARTING DANCERS"/>
    <property type="match status" value="1"/>
</dbReference>
<name>A0A7C9E009_OPUST</name>
<dbReference type="AlphaFoldDB" id="A0A7C9E009"/>
<reference evidence="1" key="1">
    <citation type="journal article" date="2013" name="J. Plant Res.">
        <title>Effect of fungi and light on seed germination of three Opuntia species from semiarid lands of central Mexico.</title>
        <authorList>
            <person name="Delgado-Sanchez P."/>
            <person name="Jimenez-Bremont J.F."/>
            <person name="Guerrero-Gonzalez Mde L."/>
            <person name="Flores J."/>
        </authorList>
    </citation>
    <scope>NUCLEOTIDE SEQUENCE</scope>
    <source>
        <tissue evidence="1">Cladode</tissue>
    </source>
</reference>
<dbReference type="PANTHER" id="PTHR37394:SF1">
    <property type="entry name" value="PROTEIN PARTING DANCERS"/>
    <property type="match status" value="1"/>
</dbReference>
<dbReference type="SUPFAM" id="SSF47781">
    <property type="entry name" value="RuvA domain 2-like"/>
    <property type="match status" value="1"/>
</dbReference>
<sequence>MADLRADQRACHTGSTGGVCMMSNKWKDEHSSFISFISAFLSTNAFRLNIVPIAPDFIFNCGGVSVAFVFVTSWHPDNAPLTYGRVHKLKEQFAHLYVVLILPTEEQNHSFVCSYFKSGINVGRPMFVPVLDLEMGFEKIVKIAHARGVCKQLDVVTRMKAEAHGMDAFLRVFTSIPGIDNHDANSLNQTVGSIEAIAKASKDCLLENTDLSADKAETIVRFFREPKFYLSPKFD</sequence>
<protein>
    <recommendedName>
        <fullName evidence="2">DisA/LigA helix-hairpin-helix motif domain-containing protein</fullName>
    </recommendedName>
</protein>
<dbReference type="EMBL" id="GISG01191052">
    <property type="protein sequence ID" value="MBA4656240.1"/>
    <property type="molecule type" value="Transcribed_RNA"/>
</dbReference>
<accession>A0A7C9E009</accession>
<evidence type="ECO:0000313" key="1">
    <source>
        <dbReference type="EMBL" id="MBA4656240.1"/>
    </source>
</evidence>
<dbReference type="InterPro" id="IPR039172">
    <property type="entry name" value="PTD"/>
</dbReference>
<evidence type="ECO:0008006" key="2">
    <source>
        <dbReference type="Google" id="ProtNLM"/>
    </source>
</evidence>